<evidence type="ECO:0000259" key="10">
    <source>
        <dbReference type="PROSITE" id="PS51217"/>
    </source>
</evidence>
<dbReference type="Gene3D" id="1.10.486.10">
    <property type="entry name" value="PCRA, domain 4"/>
    <property type="match status" value="1"/>
</dbReference>
<sequence length="716" mass="79373">MLPALDLGSSLRTEPISLAIESDSIAGQARNIAEYLRSRHLRDGIAWSEMAVVVRSPGEHLATIRRTLALSNIPVIQERGTQSLAESSAIKPLIMIAEIALGIVPLVKENFERVEELLLSEFGGLDPLRLRRLREEINRNRDEGDARSTDEVILAALQDREVMIPFDPQGELKPLTGLLKRAAKVASTSRATITDLLWEIWSNARNHQGDLLNELWRDRVIASHSLYEIGAADRDLDLVVELFEVARRFTERFPYSTPALFLEDLRSTTIFGDVIAPVSDGGDRVTLTTVHSAKGNDWKVVVIAGVQDGIWPNLKMRGSLLGSERLVEIQRYGLLPRAELAALSANALALDEARLFDFATKRAREHLLVTAVSREDDIPSPYFFDFAAKCPVGESVDAPLSPLPLIAHLRREVMDQDLPRERRERSATMLKALAEEGFTLAHSSRWLGFHALSTDAPLVADGAEIPVSPSEIDRFIECQLRWFLEKSGARDGDSQAALLGSAIHAYAQLLAEGQVDIDEARSRLERTWYLIDRSTGWAHTHELRRATRILDRFFLWHTSNERTLLATEAKLDLKIGRVRMRGSADRIEIDDDGKLFIVDLKTSATPLTEEKTVQNLQLAAYQTALAKGGFEELKGRIDEEPEIGGGQLVYPAKDSKSITTREQPAIDPAEIAAKIESESLAMAGNAFVATINSSCRICAVRTICPMQGSGRSVVQP</sequence>
<dbReference type="GO" id="GO:0004527">
    <property type="term" value="F:exonuclease activity"/>
    <property type="evidence" value="ECO:0007669"/>
    <property type="project" value="UniProtKB-KW"/>
</dbReference>
<dbReference type="InterPro" id="IPR011604">
    <property type="entry name" value="PDDEXK-like_dom_sf"/>
</dbReference>
<dbReference type="AlphaFoldDB" id="A0A6J6DZ35"/>
<evidence type="ECO:0000256" key="7">
    <source>
        <dbReference type="ARBA" id="ARBA00022840"/>
    </source>
</evidence>
<dbReference type="EMBL" id="CAEZTJ010000079">
    <property type="protein sequence ID" value="CAB4569381.1"/>
    <property type="molecule type" value="Genomic_DNA"/>
</dbReference>
<dbReference type="PROSITE" id="PS51217">
    <property type="entry name" value="UVRD_HELICASE_CTER"/>
    <property type="match status" value="1"/>
</dbReference>
<keyword evidence="8" id="KW-0238">DNA-binding</keyword>
<evidence type="ECO:0000256" key="4">
    <source>
        <dbReference type="ARBA" id="ARBA00022801"/>
    </source>
</evidence>
<dbReference type="Pfam" id="PF13361">
    <property type="entry name" value="UvrD_C"/>
    <property type="match status" value="1"/>
</dbReference>
<dbReference type="GO" id="GO:0000725">
    <property type="term" value="P:recombinational repair"/>
    <property type="evidence" value="ECO:0007669"/>
    <property type="project" value="TreeGrafter"/>
</dbReference>
<organism evidence="11">
    <name type="scientific">freshwater metagenome</name>
    <dbReference type="NCBI Taxonomy" id="449393"/>
    <lineage>
        <taxon>unclassified sequences</taxon>
        <taxon>metagenomes</taxon>
        <taxon>ecological metagenomes</taxon>
    </lineage>
</organism>
<dbReference type="InterPro" id="IPR038726">
    <property type="entry name" value="PDDEXK_AddAB-type"/>
</dbReference>
<keyword evidence="3" id="KW-0227">DNA damage</keyword>
<gene>
    <name evidence="11" type="ORF">UFOPK1650_00622</name>
</gene>
<keyword evidence="2" id="KW-0547">Nucleotide-binding</keyword>
<evidence type="ECO:0000256" key="5">
    <source>
        <dbReference type="ARBA" id="ARBA00022806"/>
    </source>
</evidence>
<dbReference type="GO" id="GO:0033202">
    <property type="term" value="C:DNA helicase complex"/>
    <property type="evidence" value="ECO:0007669"/>
    <property type="project" value="TreeGrafter"/>
</dbReference>
<evidence type="ECO:0000256" key="1">
    <source>
        <dbReference type="ARBA" id="ARBA00022722"/>
    </source>
</evidence>
<keyword evidence="9" id="KW-0234">DNA repair</keyword>
<dbReference type="PANTHER" id="PTHR11070:SF59">
    <property type="entry name" value="DNA 3'-5' HELICASE"/>
    <property type="match status" value="1"/>
</dbReference>
<dbReference type="GO" id="GO:0003677">
    <property type="term" value="F:DNA binding"/>
    <property type="evidence" value="ECO:0007669"/>
    <property type="project" value="UniProtKB-KW"/>
</dbReference>
<keyword evidence="6" id="KW-0269">Exonuclease</keyword>
<dbReference type="PANTHER" id="PTHR11070">
    <property type="entry name" value="UVRD / RECB / PCRA DNA HELICASE FAMILY MEMBER"/>
    <property type="match status" value="1"/>
</dbReference>
<name>A0A6J6DZ35_9ZZZZ</name>
<proteinExistence type="predicted"/>
<protein>
    <submittedName>
        <fullName evidence="11">Unannotated protein</fullName>
    </submittedName>
</protein>
<evidence type="ECO:0000256" key="2">
    <source>
        <dbReference type="ARBA" id="ARBA00022741"/>
    </source>
</evidence>
<feature type="domain" description="UvrD-like helicase C-terminal" evidence="10">
    <location>
        <begin position="1"/>
        <end position="295"/>
    </location>
</feature>
<reference evidence="11" key="1">
    <citation type="submission" date="2020-05" db="EMBL/GenBank/DDBJ databases">
        <authorList>
            <person name="Chiriac C."/>
            <person name="Salcher M."/>
            <person name="Ghai R."/>
            <person name="Kavagutti S V."/>
        </authorList>
    </citation>
    <scope>NUCLEOTIDE SEQUENCE</scope>
</reference>
<evidence type="ECO:0000256" key="3">
    <source>
        <dbReference type="ARBA" id="ARBA00022763"/>
    </source>
</evidence>
<evidence type="ECO:0000313" key="11">
    <source>
        <dbReference type="EMBL" id="CAB4569381.1"/>
    </source>
</evidence>
<dbReference type="InterPro" id="IPR000212">
    <property type="entry name" value="DNA_helicase_UvrD/REP"/>
</dbReference>
<dbReference type="SUPFAM" id="SSF52540">
    <property type="entry name" value="P-loop containing nucleoside triphosphate hydrolases"/>
    <property type="match status" value="1"/>
</dbReference>
<dbReference type="InterPro" id="IPR014017">
    <property type="entry name" value="DNA_helicase_UvrD-like_C"/>
</dbReference>
<dbReference type="Gene3D" id="3.40.50.300">
    <property type="entry name" value="P-loop containing nucleotide triphosphate hydrolases"/>
    <property type="match status" value="1"/>
</dbReference>
<evidence type="ECO:0000256" key="8">
    <source>
        <dbReference type="ARBA" id="ARBA00023125"/>
    </source>
</evidence>
<accession>A0A6J6DZ35</accession>
<dbReference type="GO" id="GO:0005524">
    <property type="term" value="F:ATP binding"/>
    <property type="evidence" value="ECO:0007669"/>
    <property type="project" value="UniProtKB-KW"/>
</dbReference>
<keyword evidence="5" id="KW-0347">Helicase</keyword>
<keyword evidence="7" id="KW-0067">ATP-binding</keyword>
<keyword evidence="4" id="KW-0378">Hydrolase</keyword>
<dbReference type="Pfam" id="PF12705">
    <property type="entry name" value="PDDEXK_1"/>
    <property type="match status" value="1"/>
</dbReference>
<dbReference type="Gene3D" id="3.90.320.10">
    <property type="match status" value="1"/>
</dbReference>
<dbReference type="GO" id="GO:0043138">
    <property type="term" value="F:3'-5' DNA helicase activity"/>
    <property type="evidence" value="ECO:0007669"/>
    <property type="project" value="TreeGrafter"/>
</dbReference>
<dbReference type="InterPro" id="IPR027417">
    <property type="entry name" value="P-loop_NTPase"/>
</dbReference>
<keyword evidence="1" id="KW-0540">Nuclease</keyword>
<evidence type="ECO:0000256" key="6">
    <source>
        <dbReference type="ARBA" id="ARBA00022839"/>
    </source>
</evidence>
<dbReference type="GO" id="GO:0005829">
    <property type="term" value="C:cytosol"/>
    <property type="evidence" value="ECO:0007669"/>
    <property type="project" value="TreeGrafter"/>
</dbReference>
<evidence type="ECO:0000256" key="9">
    <source>
        <dbReference type="ARBA" id="ARBA00023204"/>
    </source>
</evidence>